<dbReference type="EMBL" id="FOZK01000001">
    <property type="protein sequence ID" value="SFR91086.1"/>
    <property type="molecule type" value="Genomic_DNA"/>
</dbReference>
<gene>
    <name evidence="5" type="ORF">SAMN05216559_0876</name>
</gene>
<keyword evidence="6" id="KW-1185">Reference proteome</keyword>
<dbReference type="SUPFAM" id="SSF46785">
    <property type="entry name" value="Winged helix' DNA-binding domain"/>
    <property type="match status" value="1"/>
</dbReference>
<evidence type="ECO:0000313" key="5">
    <source>
        <dbReference type="EMBL" id="SFR91086.1"/>
    </source>
</evidence>
<dbReference type="GO" id="GO:0003677">
    <property type="term" value="F:DNA binding"/>
    <property type="evidence" value="ECO:0007669"/>
    <property type="project" value="UniProtKB-KW"/>
</dbReference>
<evidence type="ECO:0000256" key="2">
    <source>
        <dbReference type="ARBA" id="ARBA00023125"/>
    </source>
</evidence>
<keyword evidence="1" id="KW-0805">Transcription regulation</keyword>
<dbReference type="InterPro" id="IPR036390">
    <property type="entry name" value="WH_DNA-bd_sf"/>
</dbReference>
<keyword evidence="2" id="KW-0238">DNA-binding</keyword>
<dbReference type="Gene3D" id="1.10.10.10">
    <property type="entry name" value="Winged helix-like DNA-binding domain superfamily/Winged helix DNA-binding domain"/>
    <property type="match status" value="1"/>
</dbReference>
<evidence type="ECO:0000313" key="6">
    <source>
        <dbReference type="Proteomes" id="UP000199062"/>
    </source>
</evidence>
<dbReference type="PANTHER" id="PTHR33204">
    <property type="entry name" value="TRANSCRIPTIONAL REGULATOR, MARR FAMILY"/>
    <property type="match status" value="1"/>
</dbReference>
<protein>
    <submittedName>
        <fullName evidence="5">Transcriptional regulator, HxlR family</fullName>
    </submittedName>
</protein>
<reference evidence="5 6" key="1">
    <citation type="submission" date="2016-10" db="EMBL/GenBank/DDBJ databases">
        <authorList>
            <person name="de Groot N.N."/>
        </authorList>
    </citation>
    <scope>NUCLEOTIDE SEQUENCE [LARGE SCALE GENOMIC DNA]</scope>
    <source>
        <strain evidence="5 6">CGMCC 1.10457</strain>
    </source>
</reference>
<dbReference type="STRING" id="767519.SAMN05216559_0876"/>
<dbReference type="RefSeq" id="WP_089814228.1">
    <property type="nucleotide sequence ID" value="NZ_FOZK01000001.1"/>
</dbReference>
<organism evidence="5 6">
    <name type="scientific">Halomicrobium zhouii</name>
    <dbReference type="NCBI Taxonomy" id="767519"/>
    <lineage>
        <taxon>Archaea</taxon>
        <taxon>Methanobacteriati</taxon>
        <taxon>Methanobacteriota</taxon>
        <taxon>Stenosarchaea group</taxon>
        <taxon>Halobacteria</taxon>
        <taxon>Halobacteriales</taxon>
        <taxon>Haloarculaceae</taxon>
        <taxon>Halomicrobium</taxon>
    </lineage>
</organism>
<dbReference type="PROSITE" id="PS51118">
    <property type="entry name" value="HTH_HXLR"/>
    <property type="match status" value="1"/>
</dbReference>
<dbReference type="InterPro" id="IPR002577">
    <property type="entry name" value="HTH_HxlR"/>
</dbReference>
<keyword evidence="3" id="KW-0804">Transcription</keyword>
<evidence type="ECO:0000256" key="3">
    <source>
        <dbReference type="ARBA" id="ARBA00023163"/>
    </source>
</evidence>
<dbReference type="PANTHER" id="PTHR33204:SF18">
    <property type="entry name" value="TRANSCRIPTIONAL REGULATORY PROTEIN"/>
    <property type="match status" value="1"/>
</dbReference>
<evidence type="ECO:0000256" key="1">
    <source>
        <dbReference type="ARBA" id="ARBA00023015"/>
    </source>
</evidence>
<dbReference type="Proteomes" id="UP000199062">
    <property type="component" value="Unassembled WGS sequence"/>
</dbReference>
<sequence length="132" mass="14853">MPRDDDEYVFKSALDDEESTASVAIEFLSRKWTRTIVEVLVEEDSLRYSELKTELEGISDKALSDALEGLEALHLVDRDVVDDRPVKVAYSLTEVGQSLETIIDDFVAWRDEYLAYVDGLDGATEDGLDTDD</sequence>
<accession>A0A1I6KIS0</accession>
<dbReference type="Pfam" id="PF01638">
    <property type="entry name" value="HxlR"/>
    <property type="match status" value="1"/>
</dbReference>
<evidence type="ECO:0000259" key="4">
    <source>
        <dbReference type="PROSITE" id="PS51118"/>
    </source>
</evidence>
<dbReference type="InterPro" id="IPR036388">
    <property type="entry name" value="WH-like_DNA-bd_sf"/>
</dbReference>
<proteinExistence type="predicted"/>
<dbReference type="OrthoDB" id="10490at2157"/>
<feature type="domain" description="HTH hxlR-type" evidence="4">
    <location>
        <begin position="19"/>
        <end position="118"/>
    </location>
</feature>
<dbReference type="AlphaFoldDB" id="A0A1I6KIS0"/>
<name>A0A1I6KIS0_9EURY</name>